<reference evidence="2" key="1">
    <citation type="journal article" date="2022" name="Int. J. Mol. Sci.">
        <title>Draft Genome of Tanacetum Coccineum: Genomic Comparison of Closely Related Tanacetum-Family Plants.</title>
        <authorList>
            <person name="Yamashiro T."/>
            <person name="Shiraishi A."/>
            <person name="Nakayama K."/>
            <person name="Satake H."/>
        </authorList>
    </citation>
    <scope>NUCLEOTIDE SEQUENCE</scope>
</reference>
<evidence type="ECO:0000256" key="1">
    <source>
        <dbReference type="SAM" id="MobiDB-lite"/>
    </source>
</evidence>
<accession>A0ABQ5HT62</accession>
<gene>
    <name evidence="2" type="ORF">Tco_1079307</name>
</gene>
<reference evidence="2" key="2">
    <citation type="submission" date="2022-01" db="EMBL/GenBank/DDBJ databases">
        <authorList>
            <person name="Yamashiro T."/>
            <person name="Shiraishi A."/>
            <person name="Satake H."/>
            <person name="Nakayama K."/>
        </authorList>
    </citation>
    <scope>NUCLEOTIDE SEQUENCE</scope>
</reference>
<evidence type="ECO:0000313" key="3">
    <source>
        <dbReference type="Proteomes" id="UP001151760"/>
    </source>
</evidence>
<feature type="region of interest" description="Disordered" evidence="1">
    <location>
        <begin position="64"/>
        <end position="109"/>
    </location>
</feature>
<keyword evidence="3" id="KW-1185">Reference proteome</keyword>
<name>A0ABQ5HT62_9ASTR</name>
<sequence>MTERVPHSYIHPERDAVTISLQRYTRVTYDYPARLPLTSSHCHNVTMTKSISVNRALVEDNRDLLNTPSDEHGSTLELSLDTKRQVSRLRPSIHPSSSDPHHKRQKDKPSVSRIQFLIFLRSADLTAVGYYVDVQRSDTRSFIRAPSV</sequence>
<comment type="caution">
    <text evidence="2">The sequence shown here is derived from an EMBL/GenBank/DDBJ whole genome shotgun (WGS) entry which is preliminary data.</text>
</comment>
<protein>
    <submittedName>
        <fullName evidence="2">Uncharacterized protein</fullName>
    </submittedName>
</protein>
<dbReference type="EMBL" id="BQNB010019922">
    <property type="protein sequence ID" value="GJT90462.1"/>
    <property type="molecule type" value="Genomic_DNA"/>
</dbReference>
<dbReference type="Proteomes" id="UP001151760">
    <property type="component" value="Unassembled WGS sequence"/>
</dbReference>
<proteinExistence type="predicted"/>
<organism evidence="2 3">
    <name type="scientific">Tanacetum coccineum</name>
    <dbReference type="NCBI Taxonomy" id="301880"/>
    <lineage>
        <taxon>Eukaryota</taxon>
        <taxon>Viridiplantae</taxon>
        <taxon>Streptophyta</taxon>
        <taxon>Embryophyta</taxon>
        <taxon>Tracheophyta</taxon>
        <taxon>Spermatophyta</taxon>
        <taxon>Magnoliopsida</taxon>
        <taxon>eudicotyledons</taxon>
        <taxon>Gunneridae</taxon>
        <taxon>Pentapetalae</taxon>
        <taxon>asterids</taxon>
        <taxon>campanulids</taxon>
        <taxon>Asterales</taxon>
        <taxon>Asteraceae</taxon>
        <taxon>Asteroideae</taxon>
        <taxon>Anthemideae</taxon>
        <taxon>Anthemidinae</taxon>
        <taxon>Tanacetum</taxon>
    </lineage>
</organism>
<evidence type="ECO:0000313" key="2">
    <source>
        <dbReference type="EMBL" id="GJT90462.1"/>
    </source>
</evidence>
<feature type="compositionally biased region" description="Basic and acidic residues" evidence="1">
    <location>
        <begin position="64"/>
        <end position="84"/>
    </location>
</feature>